<evidence type="ECO:0000256" key="4">
    <source>
        <dbReference type="ARBA" id="ARBA00022989"/>
    </source>
</evidence>
<dbReference type="SUPFAM" id="SSF103473">
    <property type="entry name" value="MFS general substrate transporter"/>
    <property type="match status" value="1"/>
</dbReference>
<dbReference type="OrthoDB" id="6770063at2759"/>
<evidence type="ECO:0000256" key="1">
    <source>
        <dbReference type="ARBA" id="ARBA00004141"/>
    </source>
</evidence>
<keyword evidence="2" id="KW-0813">Transport</keyword>
<dbReference type="InterPro" id="IPR004156">
    <property type="entry name" value="OATP"/>
</dbReference>
<dbReference type="EMBL" id="NMUH01000750">
    <property type="protein sequence ID" value="MQL84274.1"/>
    <property type="molecule type" value="Genomic_DNA"/>
</dbReference>
<dbReference type="Proteomes" id="UP000652761">
    <property type="component" value="Unassembled WGS sequence"/>
</dbReference>
<proteinExistence type="predicted"/>
<evidence type="ECO:0000313" key="8">
    <source>
        <dbReference type="Proteomes" id="UP000652761"/>
    </source>
</evidence>
<organism evidence="7 8">
    <name type="scientific">Colocasia esculenta</name>
    <name type="common">Wild taro</name>
    <name type="synonym">Arum esculentum</name>
    <dbReference type="NCBI Taxonomy" id="4460"/>
    <lineage>
        <taxon>Eukaryota</taxon>
        <taxon>Viridiplantae</taxon>
        <taxon>Streptophyta</taxon>
        <taxon>Embryophyta</taxon>
        <taxon>Tracheophyta</taxon>
        <taxon>Spermatophyta</taxon>
        <taxon>Magnoliopsida</taxon>
        <taxon>Liliopsida</taxon>
        <taxon>Araceae</taxon>
        <taxon>Aroideae</taxon>
        <taxon>Colocasieae</taxon>
        <taxon>Colocasia</taxon>
    </lineage>
</organism>
<keyword evidence="6" id="KW-1015">Disulfide bond</keyword>
<dbReference type="PANTHER" id="PTHR23505:SF79">
    <property type="entry name" value="PROTEIN SPINSTER"/>
    <property type="match status" value="1"/>
</dbReference>
<keyword evidence="4" id="KW-1133">Transmembrane helix</keyword>
<name>A0A843UR76_COLES</name>
<comment type="caution">
    <text evidence="7">The sequence shown here is derived from an EMBL/GenBank/DDBJ whole genome shotgun (WGS) entry which is preliminary data.</text>
</comment>
<evidence type="ECO:0000256" key="2">
    <source>
        <dbReference type="ARBA" id="ARBA00022448"/>
    </source>
</evidence>
<dbReference type="InterPro" id="IPR044770">
    <property type="entry name" value="MFS_spinster-like"/>
</dbReference>
<evidence type="ECO:0000313" key="7">
    <source>
        <dbReference type="EMBL" id="MQL84274.1"/>
    </source>
</evidence>
<evidence type="ECO:0000256" key="3">
    <source>
        <dbReference type="ARBA" id="ARBA00022692"/>
    </source>
</evidence>
<keyword evidence="3" id="KW-0812">Transmembrane</keyword>
<dbReference type="GO" id="GO:0016020">
    <property type="term" value="C:membrane"/>
    <property type="evidence" value="ECO:0007669"/>
    <property type="project" value="UniProtKB-SubCell"/>
</dbReference>
<dbReference type="Pfam" id="PF03137">
    <property type="entry name" value="OATP"/>
    <property type="match status" value="1"/>
</dbReference>
<reference evidence="7" key="1">
    <citation type="submission" date="2017-07" db="EMBL/GenBank/DDBJ databases">
        <title>Taro Niue Genome Assembly and Annotation.</title>
        <authorList>
            <person name="Atibalentja N."/>
            <person name="Keating K."/>
            <person name="Fields C.J."/>
        </authorList>
    </citation>
    <scope>NUCLEOTIDE SEQUENCE</scope>
    <source>
        <strain evidence="7">Niue_2</strain>
        <tissue evidence="7">Leaf</tissue>
    </source>
</reference>
<dbReference type="PANTHER" id="PTHR23505">
    <property type="entry name" value="SPINSTER"/>
    <property type="match status" value="1"/>
</dbReference>
<keyword evidence="8" id="KW-1185">Reference proteome</keyword>
<dbReference type="GO" id="GO:0055085">
    <property type="term" value="P:transmembrane transport"/>
    <property type="evidence" value="ECO:0007669"/>
    <property type="project" value="InterPro"/>
</dbReference>
<gene>
    <name evidence="7" type="ORF">Taro_016788</name>
</gene>
<keyword evidence="5" id="KW-0472">Membrane</keyword>
<comment type="subcellular location">
    <subcellularLocation>
        <location evidence="1">Membrane</location>
        <topology evidence="1">Multi-pass membrane protein</topology>
    </subcellularLocation>
</comment>
<accession>A0A843UR76</accession>
<evidence type="ECO:0000256" key="5">
    <source>
        <dbReference type="ARBA" id="ARBA00023136"/>
    </source>
</evidence>
<sequence length="162" mass="17479">MTIICGVFGTLAGGFILDLMHSTISNAFKLLSGATFIGMIFCLGAFCLKSLYGFIALFSVGELIIFATQGPVNFVCLHCVKPSMRPLSMAMSTVSIHIFGDVPSSPLVGVLQGASCLRLVHLFRRVKGGGLHCLDTYETARVQWDKAIGEERRSHPHLLCSA</sequence>
<evidence type="ECO:0000256" key="6">
    <source>
        <dbReference type="ARBA" id="ARBA00023157"/>
    </source>
</evidence>
<dbReference type="InterPro" id="IPR036259">
    <property type="entry name" value="MFS_trans_sf"/>
</dbReference>
<protein>
    <submittedName>
        <fullName evidence="7">Uncharacterized protein</fullName>
    </submittedName>
</protein>
<dbReference type="AlphaFoldDB" id="A0A843UR76"/>